<keyword evidence="1" id="KW-0732">Signal</keyword>
<dbReference type="Pfam" id="PF04437">
    <property type="entry name" value="RINT1_TIP1"/>
    <property type="match status" value="1"/>
</dbReference>
<dbReference type="EMBL" id="HG996468">
    <property type="protein sequence ID" value="CAG1849627.1"/>
    <property type="molecule type" value="Genomic_DNA"/>
</dbReference>
<evidence type="ECO:0000256" key="1">
    <source>
        <dbReference type="SAM" id="SignalP"/>
    </source>
</evidence>
<dbReference type="GO" id="GO:0006890">
    <property type="term" value="P:retrograde vesicle-mediated transport, Golgi to endoplasmic reticulum"/>
    <property type="evidence" value="ECO:0007669"/>
    <property type="project" value="InterPro"/>
</dbReference>
<evidence type="ECO:0000313" key="2">
    <source>
        <dbReference type="EMBL" id="CAG1849627.1"/>
    </source>
</evidence>
<name>A0A8D7FDB7_MUSAM</name>
<sequence length="848" mass="97141">FLLTASTGFIWAAGMAAPPFEPVPDASSYTVLSRRSRRLLRRFLDEHFATPLDLSKLPSLTAQLDRECRDLEGDLRCLLEDRLPSKASKWLSRSNDARRILHHLGGFAPCSPPASVRRMVEMDIPLLVKEVARIETVRVYAECSLQLEALVGDLEDAALAIVSQALPDNILSNLSSVRSSAVGKQEKLLLAVKIMTSIEDKLASISCRRPQWTHLLMAVESRVEKALAIMKPQAITHHRAILASLGWPPGLSSSKLEKDKSFETSNPLVLMQGENKAIYSQSFLALCALQQLLVQREQRICAFSRSHKMYRSADGTDLHRYSCLDNSLWTIDELVNPIASRIEHHFHKWSDQPKFIFALVFKITRDFMDGVDHVLQPLVDRARLVGSSARETWVKAMVKMLLDYLEKEVFPVLVIRYEVRDGFLEVNTSWLHLVDLMITFDKRMRALATSGMPQMELFLEFEGISGSSSMFSIFREHSDWLQIWAEIELEDANNKLRPELENETSWLVCTHQKVLSFQEETESFLLSNREDFKAPSIADSVVKIVWHMVERAELLPTKPMKNQFIRSSSVVFLNDFFLFLVQRCQSVALVDANLEDDDMLRLAGSINVARYFEFVLREWNEDIRFLEMGVAESDYKNEDQHSLGSFFKDEIIYLVNLETDFLEEIMSAILLQFDTLCWDYIDNIEQLGMEQLEQQDSVLDEQCPCVSSRFVEALDMLKDCLNILRLTLNSIDFLDLWRSIADGLDHFIFKSITLSGIKLSYVGAKQYKTDMSALFLIFSAFCAKPEAFFPRTHDSLKILTMDKKDVAYLLNIMAGDERRKEEFLKLRGLFHVTVNQAEKILKSRTFKG</sequence>
<feature type="chain" id="PRO_5034210740" evidence="1">
    <location>
        <begin position="17"/>
        <end position="848"/>
    </location>
</feature>
<reference evidence="2" key="1">
    <citation type="submission" date="2021-03" db="EMBL/GenBank/DDBJ databases">
        <authorList>
            <consortium name="Genoscope - CEA"/>
            <person name="William W."/>
        </authorList>
    </citation>
    <scope>NUCLEOTIDE SEQUENCE</scope>
    <source>
        <strain evidence="2">Doubled-haploid Pahang</strain>
    </source>
</reference>
<dbReference type="GO" id="GO:0006888">
    <property type="term" value="P:endoplasmic reticulum to Golgi vesicle-mediated transport"/>
    <property type="evidence" value="ECO:0007669"/>
    <property type="project" value="InterPro"/>
</dbReference>
<dbReference type="AlphaFoldDB" id="A0A8D7FDB7"/>
<feature type="signal peptide" evidence="1">
    <location>
        <begin position="1"/>
        <end position="16"/>
    </location>
</feature>
<proteinExistence type="predicted"/>
<protein>
    <submittedName>
        <fullName evidence="2">(wild Malaysian banana) hypothetical protein</fullName>
    </submittedName>
</protein>
<dbReference type="PANTHER" id="PTHR13520:SF0">
    <property type="entry name" value="RAD50-INTERACTING PROTEIN 1"/>
    <property type="match status" value="1"/>
</dbReference>
<dbReference type="InterPro" id="IPR007528">
    <property type="entry name" value="RINT1_Tip20"/>
</dbReference>
<dbReference type="GO" id="GO:0070939">
    <property type="term" value="C:Dsl1/NZR complex"/>
    <property type="evidence" value="ECO:0007669"/>
    <property type="project" value="InterPro"/>
</dbReference>
<dbReference type="PANTHER" id="PTHR13520">
    <property type="entry name" value="RAD50-INTERACTING PROTEIN 1 RINT-1"/>
    <property type="match status" value="1"/>
</dbReference>
<dbReference type="PROSITE" id="PS51386">
    <property type="entry name" value="RINT1_TIP20"/>
    <property type="match status" value="1"/>
</dbReference>
<gene>
    <name evidence="2" type="ORF">GSMUA_212130.1</name>
</gene>
<organism evidence="2">
    <name type="scientific">Musa acuminata subsp. malaccensis</name>
    <name type="common">Wild banana</name>
    <name type="synonym">Musa malaccensis</name>
    <dbReference type="NCBI Taxonomy" id="214687"/>
    <lineage>
        <taxon>Eukaryota</taxon>
        <taxon>Viridiplantae</taxon>
        <taxon>Streptophyta</taxon>
        <taxon>Embryophyta</taxon>
        <taxon>Tracheophyta</taxon>
        <taxon>Spermatophyta</taxon>
        <taxon>Magnoliopsida</taxon>
        <taxon>Liliopsida</taxon>
        <taxon>Zingiberales</taxon>
        <taxon>Musaceae</taxon>
        <taxon>Musa</taxon>
    </lineage>
</organism>
<accession>A0A8D7FDB7</accession>
<feature type="non-terminal residue" evidence="2">
    <location>
        <position position="848"/>
    </location>
</feature>